<keyword evidence="1" id="KW-0547">Nucleotide-binding</keyword>
<organism evidence="4">
    <name type="scientific">marine metagenome</name>
    <dbReference type="NCBI Taxonomy" id="408172"/>
    <lineage>
        <taxon>unclassified sequences</taxon>
        <taxon>metagenomes</taxon>
        <taxon>ecological metagenomes</taxon>
    </lineage>
</organism>
<proteinExistence type="predicted"/>
<evidence type="ECO:0000256" key="1">
    <source>
        <dbReference type="ARBA" id="ARBA00022741"/>
    </source>
</evidence>
<dbReference type="GO" id="GO:0006012">
    <property type="term" value="P:galactose metabolic process"/>
    <property type="evidence" value="ECO:0007669"/>
    <property type="project" value="TreeGrafter"/>
</dbReference>
<dbReference type="Pfam" id="PF00288">
    <property type="entry name" value="GHMP_kinases_N"/>
    <property type="match status" value="1"/>
</dbReference>
<dbReference type="PRINTS" id="PR00960">
    <property type="entry name" value="LMBPPROTEIN"/>
</dbReference>
<feature type="non-terminal residue" evidence="4">
    <location>
        <position position="177"/>
    </location>
</feature>
<sequence length="177" mass="19397">MIKSTAPARIDLAGGTLDIWPLYLQFGNPPTLNAAINLYATVKLTPRNDQRIIVESKDLRRKVDFKSIEYLPDKHPLNLILKTIKFYRPKKGLNILTSSDAPPGSGIGGSSALNIALHGALNAFTQKGLTKKQILEVAKNIETQVISVPTGWQDYFPPLYGGVRSVRPGFDKVNSVA</sequence>
<evidence type="ECO:0000256" key="2">
    <source>
        <dbReference type="ARBA" id="ARBA00022840"/>
    </source>
</evidence>
<name>A0A382V9P1_9ZZZZ</name>
<keyword evidence="2" id="KW-0067">ATP-binding</keyword>
<protein>
    <recommendedName>
        <fullName evidence="3">GHMP kinase N-terminal domain-containing protein</fullName>
    </recommendedName>
</protein>
<evidence type="ECO:0000313" key="4">
    <source>
        <dbReference type="EMBL" id="SVD42745.1"/>
    </source>
</evidence>
<dbReference type="InterPro" id="IPR006204">
    <property type="entry name" value="GHMP_kinase_N_dom"/>
</dbReference>
<dbReference type="AlphaFoldDB" id="A0A382V9P1"/>
<dbReference type="SUPFAM" id="SSF54211">
    <property type="entry name" value="Ribosomal protein S5 domain 2-like"/>
    <property type="match status" value="1"/>
</dbReference>
<dbReference type="GO" id="GO:0005524">
    <property type="term" value="F:ATP binding"/>
    <property type="evidence" value="ECO:0007669"/>
    <property type="project" value="UniProtKB-KW"/>
</dbReference>
<dbReference type="PANTHER" id="PTHR10457">
    <property type="entry name" value="MEVALONATE KINASE/GALACTOKINASE"/>
    <property type="match status" value="1"/>
</dbReference>
<gene>
    <name evidence="4" type="ORF">METZ01_LOCUS395599</name>
</gene>
<reference evidence="4" key="1">
    <citation type="submission" date="2018-05" db="EMBL/GenBank/DDBJ databases">
        <authorList>
            <person name="Lanie J.A."/>
            <person name="Ng W.-L."/>
            <person name="Kazmierczak K.M."/>
            <person name="Andrzejewski T.M."/>
            <person name="Davidsen T.M."/>
            <person name="Wayne K.J."/>
            <person name="Tettelin H."/>
            <person name="Glass J.I."/>
            <person name="Rusch D."/>
            <person name="Podicherti R."/>
            <person name="Tsui H.-C.T."/>
            <person name="Winkler M.E."/>
        </authorList>
    </citation>
    <scope>NUCLEOTIDE SEQUENCE</scope>
</reference>
<dbReference type="InterPro" id="IPR020568">
    <property type="entry name" value="Ribosomal_Su5_D2-typ_SF"/>
</dbReference>
<dbReference type="GO" id="GO:0005829">
    <property type="term" value="C:cytosol"/>
    <property type="evidence" value="ECO:0007669"/>
    <property type="project" value="TreeGrafter"/>
</dbReference>
<dbReference type="PANTHER" id="PTHR10457:SF9">
    <property type="entry name" value="D-GLYCERO-ALPHA-D-MANNO-HEPTOSE 7-PHOSPHATE KINASE"/>
    <property type="match status" value="1"/>
</dbReference>
<accession>A0A382V9P1</accession>
<evidence type="ECO:0000259" key="3">
    <source>
        <dbReference type="Pfam" id="PF00288"/>
    </source>
</evidence>
<dbReference type="EMBL" id="UINC01149960">
    <property type="protein sequence ID" value="SVD42745.1"/>
    <property type="molecule type" value="Genomic_DNA"/>
</dbReference>
<dbReference type="GO" id="GO:0004335">
    <property type="term" value="F:galactokinase activity"/>
    <property type="evidence" value="ECO:0007669"/>
    <property type="project" value="TreeGrafter"/>
</dbReference>
<dbReference type="InterPro" id="IPR001174">
    <property type="entry name" value="HddA/FKP"/>
</dbReference>
<feature type="domain" description="GHMP kinase N-terminal" evidence="3">
    <location>
        <begin position="78"/>
        <end position="162"/>
    </location>
</feature>
<dbReference type="Gene3D" id="3.30.230.120">
    <property type="match status" value="1"/>
</dbReference>